<evidence type="ECO:0000256" key="2">
    <source>
        <dbReference type="ARBA" id="ARBA00022980"/>
    </source>
</evidence>
<dbReference type="PROSITE" id="PS00582">
    <property type="entry name" value="RIBOSOMAL_L33"/>
    <property type="match status" value="1"/>
</dbReference>
<accession>A0A1C9CDP8</accession>
<keyword evidence="2 5" id="KW-0689">Ribosomal protein</keyword>
<dbReference type="InterPro" id="IPR001705">
    <property type="entry name" value="Ribosomal_bL33"/>
</dbReference>
<protein>
    <recommendedName>
        <fullName evidence="4">Large ribosomal subunit protein bL33c</fullName>
    </recommendedName>
</protein>
<evidence type="ECO:0000313" key="5">
    <source>
        <dbReference type="EMBL" id="AOM66506.1"/>
    </source>
</evidence>
<dbReference type="InterPro" id="IPR011332">
    <property type="entry name" value="Ribosomal_zn-bd"/>
</dbReference>
<dbReference type="NCBIfam" id="TIGR01023">
    <property type="entry name" value="rpmG_bact"/>
    <property type="match status" value="1"/>
</dbReference>
<dbReference type="HAMAP" id="MF_00294">
    <property type="entry name" value="Ribosomal_bL33"/>
    <property type="match status" value="1"/>
</dbReference>
<dbReference type="PANTHER" id="PTHR43168">
    <property type="entry name" value="50S RIBOSOMAL PROTEIN L33, CHLOROPLASTIC"/>
    <property type="match status" value="1"/>
</dbReference>
<geneLocation type="plastid" evidence="5"/>
<dbReference type="EMBL" id="KX284720">
    <property type="protein sequence ID" value="AOM66506.1"/>
    <property type="molecule type" value="Genomic_DNA"/>
</dbReference>
<name>A0A1C9CDP8_PORSO</name>
<dbReference type="AlphaFoldDB" id="A0A1C9CDP8"/>
<dbReference type="InterPro" id="IPR038584">
    <property type="entry name" value="Ribosomal_bL33_sf"/>
</dbReference>
<dbReference type="Gene3D" id="2.20.28.120">
    <property type="entry name" value="Ribosomal protein L33"/>
    <property type="match status" value="1"/>
</dbReference>
<dbReference type="GO" id="GO:1990904">
    <property type="term" value="C:ribonucleoprotein complex"/>
    <property type="evidence" value="ECO:0007669"/>
    <property type="project" value="UniProtKB-KW"/>
</dbReference>
<dbReference type="RefSeq" id="YP_009297163.1">
    <property type="nucleotide sequence ID" value="NC_031175.1"/>
</dbReference>
<dbReference type="GO" id="GO:0005737">
    <property type="term" value="C:cytoplasm"/>
    <property type="evidence" value="ECO:0007669"/>
    <property type="project" value="UniProtKB-ARBA"/>
</dbReference>
<gene>
    <name evidence="5" type="primary">rpl33</name>
    <name evidence="5" type="ORF">Psor_031</name>
</gene>
<dbReference type="SUPFAM" id="SSF57829">
    <property type="entry name" value="Zn-binding ribosomal proteins"/>
    <property type="match status" value="1"/>
</dbReference>
<dbReference type="NCBIfam" id="NF001860">
    <property type="entry name" value="PRK00595.1"/>
    <property type="match status" value="1"/>
</dbReference>
<keyword evidence="3" id="KW-0687">Ribonucleoprotein</keyword>
<dbReference type="GO" id="GO:0006412">
    <property type="term" value="P:translation"/>
    <property type="evidence" value="ECO:0007669"/>
    <property type="project" value="InterPro"/>
</dbReference>
<evidence type="ECO:0000256" key="3">
    <source>
        <dbReference type="ARBA" id="ARBA00023274"/>
    </source>
</evidence>
<comment type="similarity">
    <text evidence="1">Belongs to the bacterial ribosomal protein bL33 family.</text>
</comment>
<reference evidence="5" key="1">
    <citation type="journal article" date="2016" name="BMC Biol.">
        <title>Parallel evolution of highly conserved plastid genome architecture in red seaweeds and seed plants.</title>
        <authorList>
            <person name="Lee J."/>
            <person name="Cho C.H."/>
            <person name="Park S.I."/>
            <person name="Choi J.W."/>
            <person name="Song H.S."/>
            <person name="West J.A."/>
            <person name="Bhattacharya D."/>
            <person name="Yoon H.S."/>
        </authorList>
    </citation>
    <scope>NUCLEOTIDE SEQUENCE</scope>
</reference>
<organism evidence="5">
    <name type="scientific">Porphyridium sordidum</name>
    <name type="common">Red alga</name>
    <dbReference type="NCBI Taxonomy" id="28024"/>
    <lineage>
        <taxon>Eukaryota</taxon>
        <taxon>Rhodophyta</taxon>
        <taxon>Bangiophyceae</taxon>
        <taxon>Porphyridiales</taxon>
        <taxon>Porphyridiaceae</taxon>
        <taxon>Porphyridium</taxon>
    </lineage>
</organism>
<dbReference type="Pfam" id="PF00471">
    <property type="entry name" value="Ribosomal_L33"/>
    <property type="match status" value="1"/>
</dbReference>
<evidence type="ECO:0000256" key="1">
    <source>
        <dbReference type="ARBA" id="ARBA00007596"/>
    </source>
</evidence>
<keyword evidence="5" id="KW-0934">Plastid</keyword>
<dbReference type="PANTHER" id="PTHR43168:SF2">
    <property type="entry name" value="LARGE RIBOSOMAL SUBUNIT PROTEIN BL33C"/>
    <property type="match status" value="1"/>
</dbReference>
<dbReference type="InterPro" id="IPR018264">
    <property type="entry name" value="Ribosomal_bL33_CS"/>
</dbReference>
<evidence type="ECO:0000256" key="4">
    <source>
        <dbReference type="ARBA" id="ARBA00035276"/>
    </source>
</evidence>
<dbReference type="NCBIfam" id="NF001764">
    <property type="entry name" value="PRK00504.1"/>
    <property type="match status" value="1"/>
</dbReference>
<dbReference type="GeneID" id="29073643"/>
<sequence length="66" mass="7667">MGKSKGARIVVHLECSTCRIEDLSNKRRAGVFRYTTNKNRKNTPSKLEINKFCPNCNKHVQFKEIK</sequence>
<dbReference type="GO" id="GO:0005840">
    <property type="term" value="C:ribosome"/>
    <property type="evidence" value="ECO:0007669"/>
    <property type="project" value="UniProtKB-KW"/>
</dbReference>
<dbReference type="GO" id="GO:0003735">
    <property type="term" value="F:structural constituent of ribosome"/>
    <property type="evidence" value="ECO:0007669"/>
    <property type="project" value="InterPro"/>
</dbReference>
<proteinExistence type="inferred from homology"/>